<dbReference type="EMBL" id="CP026923">
    <property type="protein sequence ID" value="AVG24191.1"/>
    <property type="molecule type" value="Genomic_DNA"/>
</dbReference>
<dbReference type="InterPro" id="IPR051619">
    <property type="entry name" value="TypeII_TA_RNase_PINc/VapC"/>
</dbReference>
<dbReference type="AlphaFoldDB" id="A0A2L2BRA2"/>
<reference evidence="6 7" key="1">
    <citation type="submission" date="2018-02" db="EMBL/GenBank/DDBJ databases">
        <title>Complete genome of the streamlined marine actinobacterium Pontimonas salivibrio CL-TW6 adapted to coastal planktonic lifestype.</title>
        <authorList>
            <person name="Cho B.C."/>
            <person name="Hardies S.C."/>
            <person name="Jang G.I."/>
            <person name="Hwang C.Y."/>
        </authorList>
    </citation>
    <scope>NUCLEOTIDE SEQUENCE [LARGE SCALE GENOMIC DNA]</scope>
    <source>
        <strain evidence="6 7">CL-TW6</strain>
    </source>
</reference>
<keyword evidence="4" id="KW-0460">Magnesium</keyword>
<dbReference type="SUPFAM" id="SSF88723">
    <property type="entry name" value="PIN domain-like"/>
    <property type="match status" value="1"/>
</dbReference>
<evidence type="ECO:0000256" key="4">
    <source>
        <dbReference type="ARBA" id="ARBA00022842"/>
    </source>
</evidence>
<dbReference type="GO" id="GO:0004518">
    <property type="term" value="F:nuclease activity"/>
    <property type="evidence" value="ECO:0007669"/>
    <property type="project" value="UniProtKB-KW"/>
</dbReference>
<dbReference type="CDD" id="cd09873">
    <property type="entry name" value="PIN_Pae0151-like"/>
    <property type="match status" value="1"/>
</dbReference>
<accession>A0A2L2BRA2</accession>
<dbReference type="Gene3D" id="3.40.50.1010">
    <property type="entry name" value="5'-nuclease"/>
    <property type="match status" value="1"/>
</dbReference>
<dbReference type="KEGG" id="psai:C3B54_111241"/>
<sequence length="129" mass="14494">MRIVVEASVVVEAWINDSPLASQCRDILSSSECCVPDLVFSEVGHVFRTQERLRGVDLTHQFESFTSSPWSEYHVSEYASIAWPLRHDITFYDACYVGLALALEIPLVTLDRKLAGVATRYCEIVIPGE</sequence>
<keyword evidence="1" id="KW-0540">Nuclease</keyword>
<dbReference type="InterPro" id="IPR029060">
    <property type="entry name" value="PIN-like_dom_sf"/>
</dbReference>
<evidence type="ECO:0000256" key="1">
    <source>
        <dbReference type="ARBA" id="ARBA00022722"/>
    </source>
</evidence>
<dbReference type="Pfam" id="PF01850">
    <property type="entry name" value="PIN"/>
    <property type="match status" value="1"/>
</dbReference>
<dbReference type="PANTHER" id="PTHR35901:SF1">
    <property type="entry name" value="EXONUCLEASE VAPC9"/>
    <property type="match status" value="1"/>
</dbReference>
<gene>
    <name evidence="6" type="ORF">C3B54_111241</name>
</gene>
<dbReference type="InterPro" id="IPR044153">
    <property type="entry name" value="PIN_Pae0151-like"/>
</dbReference>
<dbReference type="RefSeq" id="WP_104913703.1">
    <property type="nucleotide sequence ID" value="NZ_CP026923.1"/>
</dbReference>
<evidence type="ECO:0000313" key="6">
    <source>
        <dbReference type="EMBL" id="AVG24191.1"/>
    </source>
</evidence>
<protein>
    <submittedName>
        <fullName evidence="6">VapC-like toxin</fullName>
    </submittedName>
</protein>
<proteinExistence type="predicted"/>
<organism evidence="6 7">
    <name type="scientific">Pontimonas salivibrio</name>
    <dbReference type="NCBI Taxonomy" id="1159327"/>
    <lineage>
        <taxon>Bacteria</taxon>
        <taxon>Bacillati</taxon>
        <taxon>Actinomycetota</taxon>
        <taxon>Actinomycetes</taxon>
        <taxon>Micrococcales</taxon>
        <taxon>Microbacteriaceae</taxon>
        <taxon>Pontimonas</taxon>
    </lineage>
</organism>
<keyword evidence="3" id="KW-0378">Hydrolase</keyword>
<dbReference type="GO" id="GO:0046872">
    <property type="term" value="F:metal ion binding"/>
    <property type="evidence" value="ECO:0007669"/>
    <property type="project" value="UniProtKB-KW"/>
</dbReference>
<evidence type="ECO:0000256" key="3">
    <source>
        <dbReference type="ARBA" id="ARBA00022801"/>
    </source>
</evidence>
<dbReference type="GO" id="GO:0016787">
    <property type="term" value="F:hydrolase activity"/>
    <property type="evidence" value="ECO:0007669"/>
    <property type="project" value="UniProtKB-KW"/>
</dbReference>
<feature type="domain" description="PIN" evidence="5">
    <location>
        <begin position="3"/>
        <end position="118"/>
    </location>
</feature>
<keyword evidence="2" id="KW-0479">Metal-binding</keyword>
<evidence type="ECO:0000313" key="7">
    <source>
        <dbReference type="Proteomes" id="UP000243077"/>
    </source>
</evidence>
<dbReference type="PANTHER" id="PTHR35901">
    <property type="entry name" value="RIBONUCLEASE VAPC3"/>
    <property type="match status" value="1"/>
</dbReference>
<name>A0A2L2BRA2_9MICO</name>
<dbReference type="OrthoDB" id="4377304at2"/>
<evidence type="ECO:0000259" key="5">
    <source>
        <dbReference type="Pfam" id="PF01850"/>
    </source>
</evidence>
<dbReference type="InterPro" id="IPR002716">
    <property type="entry name" value="PIN_dom"/>
</dbReference>
<evidence type="ECO:0000256" key="2">
    <source>
        <dbReference type="ARBA" id="ARBA00022723"/>
    </source>
</evidence>
<keyword evidence="7" id="KW-1185">Reference proteome</keyword>
<dbReference type="Proteomes" id="UP000243077">
    <property type="component" value="Chromosome"/>
</dbReference>